<proteinExistence type="predicted"/>
<keyword evidence="2" id="KW-1185">Reference proteome</keyword>
<gene>
    <name evidence="1" type="ORF">K466DRAFT_144004</name>
</gene>
<protein>
    <submittedName>
        <fullName evidence="1">Uncharacterized protein</fullName>
    </submittedName>
</protein>
<dbReference type="InParanoid" id="A0A5C3PA89"/>
<reference evidence="1 2" key="1">
    <citation type="journal article" date="2019" name="Nat. Ecol. Evol.">
        <title>Megaphylogeny resolves global patterns of mushroom evolution.</title>
        <authorList>
            <person name="Varga T."/>
            <person name="Krizsan K."/>
            <person name="Foldi C."/>
            <person name="Dima B."/>
            <person name="Sanchez-Garcia M."/>
            <person name="Sanchez-Ramirez S."/>
            <person name="Szollosi G.J."/>
            <person name="Szarkandi J.G."/>
            <person name="Papp V."/>
            <person name="Albert L."/>
            <person name="Andreopoulos W."/>
            <person name="Angelini C."/>
            <person name="Antonin V."/>
            <person name="Barry K.W."/>
            <person name="Bougher N.L."/>
            <person name="Buchanan P."/>
            <person name="Buyck B."/>
            <person name="Bense V."/>
            <person name="Catcheside P."/>
            <person name="Chovatia M."/>
            <person name="Cooper J."/>
            <person name="Damon W."/>
            <person name="Desjardin D."/>
            <person name="Finy P."/>
            <person name="Geml J."/>
            <person name="Haridas S."/>
            <person name="Hughes K."/>
            <person name="Justo A."/>
            <person name="Karasinski D."/>
            <person name="Kautmanova I."/>
            <person name="Kiss B."/>
            <person name="Kocsube S."/>
            <person name="Kotiranta H."/>
            <person name="LaButti K.M."/>
            <person name="Lechner B.E."/>
            <person name="Liimatainen K."/>
            <person name="Lipzen A."/>
            <person name="Lukacs Z."/>
            <person name="Mihaltcheva S."/>
            <person name="Morgado L.N."/>
            <person name="Niskanen T."/>
            <person name="Noordeloos M.E."/>
            <person name="Ohm R.A."/>
            <person name="Ortiz-Santana B."/>
            <person name="Ovrebo C."/>
            <person name="Racz N."/>
            <person name="Riley R."/>
            <person name="Savchenko A."/>
            <person name="Shiryaev A."/>
            <person name="Soop K."/>
            <person name="Spirin V."/>
            <person name="Szebenyi C."/>
            <person name="Tomsovsky M."/>
            <person name="Tulloss R.E."/>
            <person name="Uehling J."/>
            <person name="Grigoriev I.V."/>
            <person name="Vagvolgyi C."/>
            <person name="Papp T."/>
            <person name="Martin F.M."/>
            <person name="Miettinen O."/>
            <person name="Hibbett D.S."/>
            <person name="Nagy L.G."/>
        </authorList>
    </citation>
    <scope>NUCLEOTIDE SEQUENCE [LARGE SCALE GENOMIC DNA]</scope>
    <source>
        <strain evidence="1 2">HHB13444</strain>
    </source>
</reference>
<sequence>MATLAIHAYLFSAGSISPDLRCLVPTCDTAHRSRDNVNVLSMVLSIMYANCFVRRMFMVWVRETTHTKYRPESSHTMYIRV</sequence>
<dbReference type="Proteomes" id="UP000308197">
    <property type="component" value="Unassembled WGS sequence"/>
</dbReference>
<evidence type="ECO:0000313" key="1">
    <source>
        <dbReference type="EMBL" id="TFK86635.1"/>
    </source>
</evidence>
<dbReference type="AlphaFoldDB" id="A0A5C3PA89"/>
<organism evidence="1 2">
    <name type="scientific">Polyporus arcularius HHB13444</name>
    <dbReference type="NCBI Taxonomy" id="1314778"/>
    <lineage>
        <taxon>Eukaryota</taxon>
        <taxon>Fungi</taxon>
        <taxon>Dikarya</taxon>
        <taxon>Basidiomycota</taxon>
        <taxon>Agaricomycotina</taxon>
        <taxon>Agaricomycetes</taxon>
        <taxon>Polyporales</taxon>
        <taxon>Polyporaceae</taxon>
        <taxon>Polyporus</taxon>
    </lineage>
</organism>
<accession>A0A5C3PA89</accession>
<dbReference type="EMBL" id="ML211190">
    <property type="protein sequence ID" value="TFK86635.1"/>
    <property type="molecule type" value="Genomic_DNA"/>
</dbReference>
<evidence type="ECO:0000313" key="2">
    <source>
        <dbReference type="Proteomes" id="UP000308197"/>
    </source>
</evidence>
<name>A0A5C3PA89_9APHY</name>